<name>A0A0L6VVD5_9BASI</name>
<dbReference type="VEuPathDB" id="FungiDB:VP01_1013g2"/>
<evidence type="ECO:0000313" key="2">
    <source>
        <dbReference type="Proteomes" id="UP000037035"/>
    </source>
</evidence>
<accession>A0A0L6VVD5</accession>
<reference evidence="1 2" key="1">
    <citation type="submission" date="2015-08" db="EMBL/GenBank/DDBJ databases">
        <title>Next Generation Sequencing and Analysis of the Genome of Puccinia sorghi L Schw, the Causal Agent of Maize Common Rust.</title>
        <authorList>
            <person name="Rochi L."/>
            <person name="Burguener G."/>
            <person name="Darino M."/>
            <person name="Turjanski A."/>
            <person name="Kreff E."/>
            <person name="Dieguez M.J."/>
            <person name="Sacco F."/>
        </authorList>
    </citation>
    <scope>NUCLEOTIDE SEQUENCE [LARGE SCALE GENOMIC DNA]</scope>
    <source>
        <strain evidence="1 2">RO10H11247</strain>
    </source>
</reference>
<protein>
    <submittedName>
        <fullName evidence="1">Uncharacterized protein</fullName>
    </submittedName>
</protein>
<sequence>MKENNNENEEKYNGIVGLHKQTISIWDMIDPDLEARLKKSPLYHFDFAQLLLEGDQHLWDGKKTIIEVAEADQAILLKKKSISKLNTTPPTHGHPGGFLEAAVSWNGKQNEIVSLLELGQDAAVWNCLKIG</sequence>
<dbReference type="AlphaFoldDB" id="A0A0L6VVD5"/>
<comment type="caution">
    <text evidence="1">The sequence shown here is derived from an EMBL/GenBank/DDBJ whole genome shotgun (WGS) entry which is preliminary data.</text>
</comment>
<gene>
    <name evidence="1" type="ORF">VP01_1013g2</name>
</gene>
<dbReference type="Proteomes" id="UP000037035">
    <property type="component" value="Unassembled WGS sequence"/>
</dbReference>
<dbReference type="EMBL" id="LAVV01000155">
    <property type="protein sequence ID" value="KNZ64572.1"/>
    <property type="molecule type" value="Genomic_DNA"/>
</dbReference>
<organism evidence="1 2">
    <name type="scientific">Puccinia sorghi</name>
    <dbReference type="NCBI Taxonomy" id="27349"/>
    <lineage>
        <taxon>Eukaryota</taxon>
        <taxon>Fungi</taxon>
        <taxon>Dikarya</taxon>
        <taxon>Basidiomycota</taxon>
        <taxon>Pucciniomycotina</taxon>
        <taxon>Pucciniomycetes</taxon>
        <taxon>Pucciniales</taxon>
        <taxon>Pucciniaceae</taxon>
        <taxon>Puccinia</taxon>
    </lineage>
</organism>
<keyword evidence="2" id="KW-1185">Reference proteome</keyword>
<proteinExistence type="predicted"/>
<evidence type="ECO:0000313" key="1">
    <source>
        <dbReference type="EMBL" id="KNZ64572.1"/>
    </source>
</evidence>